<evidence type="ECO:0000313" key="2">
    <source>
        <dbReference type="EMBL" id="JAS99247.1"/>
    </source>
</evidence>
<reference evidence="2" key="1">
    <citation type="submission" date="2015-11" db="EMBL/GenBank/DDBJ databases">
        <title>De novo transcriptome assembly of four potential Pierce s Disease insect vectors from Arizona vineyards.</title>
        <authorList>
            <person name="Tassone E.E."/>
        </authorList>
    </citation>
    <scope>NUCLEOTIDE SEQUENCE</scope>
</reference>
<dbReference type="AlphaFoldDB" id="A0A1B6JJA7"/>
<organism evidence="2">
    <name type="scientific">Homalodisca liturata</name>
    <dbReference type="NCBI Taxonomy" id="320908"/>
    <lineage>
        <taxon>Eukaryota</taxon>
        <taxon>Metazoa</taxon>
        <taxon>Ecdysozoa</taxon>
        <taxon>Arthropoda</taxon>
        <taxon>Hexapoda</taxon>
        <taxon>Insecta</taxon>
        <taxon>Pterygota</taxon>
        <taxon>Neoptera</taxon>
        <taxon>Paraneoptera</taxon>
        <taxon>Hemiptera</taxon>
        <taxon>Auchenorrhyncha</taxon>
        <taxon>Membracoidea</taxon>
        <taxon>Cicadellidae</taxon>
        <taxon>Cicadellinae</taxon>
        <taxon>Proconiini</taxon>
        <taxon>Homalodisca</taxon>
    </lineage>
</organism>
<proteinExistence type="predicted"/>
<dbReference type="InterPro" id="IPR052638">
    <property type="entry name" value="PiggyBac_TE-derived"/>
</dbReference>
<feature type="domain" description="PiggyBac transposable element-derived protein" evidence="1">
    <location>
        <begin position="21"/>
        <end position="384"/>
    </location>
</feature>
<dbReference type="EMBL" id="GECU01008459">
    <property type="protein sequence ID" value="JAS99247.1"/>
    <property type="molecule type" value="Transcribed_RNA"/>
</dbReference>
<dbReference type="Pfam" id="PF13843">
    <property type="entry name" value="DDE_Tnp_1_7"/>
    <property type="match status" value="1"/>
</dbReference>
<dbReference type="InterPro" id="IPR029526">
    <property type="entry name" value="PGBD"/>
</dbReference>
<sequence>MEAQKTLAFQAYNYSKFSSLSPVELFELFINNSVIELLVKNTNKYALFKNCPDPKVTEEEMKCFLAILLLSGYNELPGKKCYWDSGLDMKNEMVCQAMRRDRFIQIMRFLHCADNSETIPNDKMWKMRPLMNLLKCKCLDNFVPSEFLCFDESMVKYYGKHGCKQFLKGKPIRFGYKIWSLNTDTGYLINFEIFQGKNTTTNETYSKLFGKSAAPLVSMLDEIPQDELPYQLFFDNLFTSPALMKHLKDRGYGSTGTVRINRLPKDCPLSSKKDMQNESRGSFQCKIEKEDGIFVARWKDNSVVTVASTSYGIEPIASVKRFSQSEKKYLHIQQPFVIKQYNHHMGGTDLMDEDISTHRIGIRGKKWWWPLFTWLIDLGTTNAWRLLRLSGNKMTKLTFRREIVQCYLTRYKTPPALPGPSTSRKVFVAKNKNSLRYDGLHHYVIPTEKRRRCANRLCSSVGRTACKKCDVGLCVKCFENYHKLQ</sequence>
<evidence type="ECO:0000259" key="1">
    <source>
        <dbReference type="Pfam" id="PF13843"/>
    </source>
</evidence>
<dbReference type="PANTHER" id="PTHR47055">
    <property type="entry name" value="DDE_TNP_1_7 DOMAIN-CONTAINING PROTEIN"/>
    <property type="match status" value="1"/>
</dbReference>
<accession>A0A1B6JJA7</accession>
<dbReference type="GO" id="GO:0043565">
    <property type="term" value="F:sequence-specific DNA binding"/>
    <property type="evidence" value="ECO:0007669"/>
    <property type="project" value="TreeGrafter"/>
</dbReference>
<dbReference type="PANTHER" id="PTHR47055:SF3">
    <property type="entry name" value="PHORBOL-ESTER_DAG-TYPE DOMAIN-CONTAINING PROTEIN"/>
    <property type="match status" value="1"/>
</dbReference>
<name>A0A1B6JJA7_9HEMI</name>
<gene>
    <name evidence="2" type="ORF">g.41136</name>
</gene>
<protein>
    <recommendedName>
        <fullName evidence="1">PiggyBac transposable element-derived protein domain-containing protein</fullName>
    </recommendedName>
</protein>